<dbReference type="SUPFAM" id="SSF52540">
    <property type="entry name" value="P-loop containing nucleoside triphosphate hydrolases"/>
    <property type="match status" value="1"/>
</dbReference>
<dbReference type="FunFam" id="1.10.150.300:FF:000003">
    <property type="entry name" value="Obg-like ATPase 1"/>
    <property type="match status" value="1"/>
</dbReference>
<feature type="transmembrane region" description="Helical" evidence="14">
    <location>
        <begin position="152"/>
        <end position="174"/>
    </location>
</feature>
<dbReference type="Gene3D" id="3.10.20.30">
    <property type="match status" value="1"/>
</dbReference>
<evidence type="ECO:0000256" key="9">
    <source>
        <dbReference type="ARBA" id="ARBA00022840"/>
    </source>
</evidence>
<dbReference type="InterPro" id="IPR004396">
    <property type="entry name" value="ATPase_YchF/OLA1"/>
</dbReference>
<keyword evidence="18" id="KW-1185">Reference proteome</keyword>
<feature type="transmembrane region" description="Helical" evidence="14">
    <location>
        <begin position="333"/>
        <end position="357"/>
    </location>
</feature>
<dbReference type="FunFam" id="3.10.20.30:FF:000029">
    <property type="entry name" value="Obg-like ATPase 1"/>
    <property type="match status" value="1"/>
</dbReference>
<dbReference type="GO" id="GO:0005524">
    <property type="term" value="F:ATP binding"/>
    <property type="evidence" value="ECO:0007669"/>
    <property type="project" value="UniProtKB-KW"/>
</dbReference>
<keyword evidence="9" id="KW-0067">ATP-binding</keyword>
<evidence type="ECO:0000256" key="1">
    <source>
        <dbReference type="ARBA" id="ARBA00001946"/>
    </source>
</evidence>
<reference evidence="17 18" key="1">
    <citation type="submission" date="2020-04" db="EMBL/GenBank/DDBJ databases">
        <title>Chromosome-level genome assembly of a cyprinid fish Onychostoma macrolepis by integration of Nanopore Sequencing, Bionano and Hi-C technology.</title>
        <authorList>
            <person name="Wang D."/>
        </authorList>
    </citation>
    <scope>NUCLEOTIDE SEQUENCE [LARGE SCALE GENOMIC DNA]</scope>
    <source>
        <strain evidence="17">SWU-2019</strain>
        <tissue evidence="17">Muscle</tissue>
    </source>
</reference>
<feature type="transmembrane region" description="Helical" evidence="14">
    <location>
        <begin position="623"/>
        <end position="645"/>
    </location>
</feature>
<feature type="transmembrane region" description="Helical" evidence="14">
    <location>
        <begin position="304"/>
        <end position="321"/>
    </location>
</feature>
<dbReference type="GO" id="GO:0005525">
    <property type="term" value="F:GTP binding"/>
    <property type="evidence" value="ECO:0007669"/>
    <property type="project" value="InterPro"/>
</dbReference>
<dbReference type="PANTHER" id="PTHR23305:SF11">
    <property type="entry name" value="OBG-LIKE ATPASE 1"/>
    <property type="match status" value="1"/>
</dbReference>
<evidence type="ECO:0000256" key="6">
    <source>
        <dbReference type="ARBA" id="ARBA00022723"/>
    </source>
</evidence>
<evidence type="ECO:0000259" key="15">
    <source>
        <dbReference type="PROSITE" id="PS51710"/>
    </source>
</evidence>
<feature type="transmembrane region" description="Helical" evidence="14">
    <location>
        <begin position="88"/>
        <end position="110"/>
    </location>
</feature>
<feature type="transmembrane region" description="Helical" evidence="14">
    <location>
        <begin position="233"/>
        <end position="251"/>
    </location>
</feature>
<keyword evidence="12 14" id="KW-0472">Membrane</keyword>
<evidence type="ECO:0000313" key="17">
    <source>
        <dbReference type="EMBL" id="KAF4111955.1"/>
    </source>
</evidence>
<dbReference type="PROSITE" id="PS51880">
    <property type="entry name" value="TGS"/>
    <property type="match status" value="1"/>
</dbReference>
<dbReference type="InterPro" id="IPR013029">
    <property type="entry name" value="YchF_C"/>
</dbReference>
<evidence type="ECO:0000256" key="10">
    <source>
        <dbReference type="ARBA" id="ARBA00022842"/>
    </source>
</evidence>
<evidence type="ECO:0000256" key="7">
    <source>
        <dbReference type="ARBA" id="ARBA00022741"/>
    </source>
</evidence>
<feature type="transmembrane region" description="Helical" evidence="14">
    <location>
        <begin position="28"/>
        <end position="46"/>
    </location>
</feature>
<dbReference type="Gene3D" id="1.20.1070.10">
    <property type="entry name" value="Rhodopsin 7-helix transmembrane proteins"/>
    <property type="match status" value="1"/>
</dbReference>
<evidence type="ECO:0000259" key="16">
    <source>
        <dbReference type="PROSITE" id="PS51880"/>
    </source>
</evidence>
<keyword evidence="11 14" id="KW-1133">Transmembrane helix</keyword>
<dbReference type="GO" id="GO:0016020">
    <property type="term" value="C:membrane"/>
    <property type="evidence" value="ECO:0007669"/>
    <property type="project" value="UniProtKB-SubCell"/>
</dbReference>
<evidence type="ECO:0000313" key="18">
    <source>
        <dbReference type="Proteomes" id="UP000579812"/>
    </source>
</evidence>
<dbReference type="InterPro" id="IPR004776">
    <property type="entry name" value="Mem_transp_PIN-like"/>
</dbReference>
<evidence type="ECO:0000256" key="5">
    <source>
        <dbReference type="ARBA" id="ARBA00022692"/>
    </source>
</evidence>
<dbReference type="Gene3D" id="3.40.50.300">
    <property type="entry name" value="P-loop containing nucleotide triphosphate hydrolases"/>
    <property type="match status" value="2"/>
</dbReference>
<dbReference type="CDD" id="cd01900">
    <property type="entry name" value="YchF"/>
    <property type="match status" value="1"/>
</dbReference>
<dbReference type="InterPro" id="IPR041706">
    <property type="entry name" value="YchF_N"/>
</dbReference>
<evidence type="ECO:0008006" key="19">
    <source>
        <dbReference type="Google" id="ProtNLM"/>
    </source>
</evidence>
<keyword evidence="6" id="KW-0479">Metal-binding</keyword>
<dbReference type="NCBIfam" id="TIGR00092">
    <property type="entry name" value="redox-regulated ATPase YchF"/>
    <property type="match status" value="1"/>
</dbReference>
<dbReference type="InterPro" id="IPR027417">
    <property type="entry name" value="P-loop_NTPase"/>
</dbReference>
<feature type="transmembrane region" description="Helical" evidence="14">
    <location>
        <begin position="428"/>
        <end position="458"/>
    </location>
</feature>
<dbReference type="GO" id="GO:0016887">
    <property type="term" value="F:ATP hydrolysis activity"/>
    <property type="evidence" value="ECO:0007669"/>
    <property type="project" value="InterPro"/>
</dbReference>
<comment type="subcellular location">
    <subcellularLocation>
        <location evidence="3">Cytoplasm</location>
    </subcellularLocation>
    <subcellularLocation>
        <location evidence="2">Membrane</location>
        <topology evidence="2">Multi-pass membrane protein</topology>
    </subcellularLocation>
</comment>
<evidence type="ECO:0000256" key="14">
    <source>
        <dbReference type="SAM" id="Phobius"/>
    </source>
</evidence>
<dbReference type="Pfam" id="PF06071">
    <property type="entry name" value="YchF-GTPase_C"/>
    <property type="match status" value="1"/>
</dbReference>
<dbReference type="GO" id="GO:0046872">
    <property type="term" value="F:metal ion binding"/>
    <property type="evidence" value="ECO:0007669"/>
    <property type="project" value="UniProtKB-KW"/>
</dbReference>
<evidence type="ECO:0000256" key="11">
    <source>
        <dbReference type="ARBA" id="ARBA00022989"/>
    </source>
</evidence>
<dbReference type="Proteomes" id="UP000579812">
    <property type="component" value="Unassembled WGS sequence"/>
</dbReference>
<feature type="transmembrane region" description="Helical" evidence="14">
    <location>
        <begin position="58"/>
        <end position="76"/>
    </location>
</feature>
<feature type="transmembrane region" description="Helical" evidence="14">
    <location>
        <begin position="502"/>
        <end position="525"/>
    </location>
</feature>
<keyword evidence="5 14" id="KW-0812">Transmembrane</keyword>
<dbReference type="SUPFAM" id="SSF81271">
    <property type="entry name" value="TGS-like"/>
    <property type="match status" value="1"/>
</dbReference>
<dbReference type="InterPro" id="IPR031167">
    <property type="entry name" value="G_OBG"/>
</dbReference>
<dbReference type="InterPro" id="IPR012676">
    <property type="entry name" value="TGS-like"/>
</dbReference>
<keyword evidence="4" id="KW-0963">Cytoplasm</keyword>
<protein>
    <recommendedName>
        <fullName evidence="19">Obg-like ATPase 1</fullName>
    </recommendedName>
</protein>
<dbReference type="Pfam" id="PF03547">
    <property type="entry name" value="Mem_trans"/>
    <property type="match status" value="1"/>
</dbReference>
<evidence type="ECO:0000256" key="13">
    <source>
        <dbReference type="SAM" id="MobiDB-lite"/>
    </source>
</evidence>
<dbReference type="InterPro" id="IPR012675">
    <property type="entry name" value="Beta-grasp_dom_sf"/>
</dbReference>
<feature type="transmembrane region" description="Helical" evidence="14">
    <location>
        <begin position="263"/>
        <end position="284"/>
    </location>
</feature>
<evidence type="ECO:0000256" key="8">
    <source>
        <dbReference type="ARBA" id="ARBA00022801"/>
    </source>
</evidence>
<sequence length="1186" mass="132086">MEDQYVTIHGLNITHSPLGAPAMSIDKLFPALLECFGIILCGYVAGRSDIISVGQVKGLGNFVSCFALPALLFKNMVQLQFQHVVWSFLWSVLIAKVCVFLLVCVLTLLVANPENKYSKAGLFAIFATQSNDFALGYPIVDALYKSSHPEYMQYIYLVAPVSLMLLNPVGFALCEIQRWRHTSDCNYSKLHVIFTVILQVLKNPIIFMVIVGILSHFLFGGQVPVLLGEFVDGLANSFGGAALFYLGLNMVGQMGKLTRTTGVSLILLITAKLLVMPLMCKDMVELLDAGNSSSVNHSSLSDYAFLYGVFPTAPSVAIYAAQYNMELEVVTSGMVISTFLSAPIMYVSAWLLTIPWMEATSLVTELQDVSFNVSIISLIALGWTLAVMLLSKKFRRLPHMFATNLFLAQLLACVSMILWKFVLKQGNVIGQILTFTLLYGSLYSTYMWTGLLAFALTLLGRNENLKVKPIFFIIFGWGIPFLIVGGLLMIGQRMSDNLDSAFFYGKGQIVCTVVVLSCSIMLVGLSLMSLSRGAREEQNYQALDQNSMTGTTEDVRQPQTENQHSSELEQTYSRVNTDVCGSEPMPDMIVGHLNDSPVPSAGIFLREASSSSRVQEERQIARHVLLCLLLVVSMLANLSSCLWWLFNADPGRLYLELQFFCAVANYGQGFVSFGIFGLDEHLIILPFKKRLAALCGFGEDESPESAAVPEEIRLTCTQFVRYHKDQCVQDIVRNRGGSSESLTGPVVTGNTEYVRGSSDAAVTESSGSSSFSSIIVTGLVMSGTSGKLWNWSCHDTELWNRNWLQKQEPWLKCDIKMPPKKGGDGPKQPPLIGRFGTSLKIGIVGLPNVGKSTRVPIPDERYDFLCQYHKPASKVPAFLNVVDIAGLVKGAHAGQGLGNAFLSHISACDAIFHMTRAFEDEDIIHVEGCVDPVRDIEIIHEELRMKDEEMIGPIIDKLEKTAVRGGDKKLKPEYDIMCKIKSWVVDEKKHVRYHEWNDKEIEVLNKYLLLTSKPMIYLVNLSEKDYIRKKNKWLVKIKEWVDAHDPGALVIPLSGGFESNYQDMTDEEKQKYCEENKTQSILTKIIKNGYAVLQLEYFFTAGPDEVRAWTIRKGTKAPQAAGKIHTDFEKGFIMAEVMKFADFKEEGSENAAKAAGKYRQQGRNYIVEDGDIIFFKFNTPNQPKKK</sequence>
<dbReference type="PROSITE" id="PS51710">
    <property type="entry name" value="G_OBG"/>
    <property type="match status" value="1"/>
</dbReference>
<feature type="transmembrane region" description="Helical" evidence="14">
    <location>
        <begin position="122"/>
        <end position="140"/>
    </location>
</feature>
<evidence type="ECO:0000256" key="4">
    <source>
        <dbReference type="ARBA" id="ARBA00022490"/>
    </source>
</evidence>
<comment type="cofactor">
    <cofactor evidence="1">
        <name>Mg(2+)</name>
        <dbReference type="ChEBI" id="CHEBI:18420"/>
    </cofactor>
</comment>
<dbReference type="PANTHER" id="PTHR23305">
    <property type="entry name" value="OBG GTPASE FAMILY"/>
    <property type="match status" value="1"/>
</dbReference>
<feature type="transmembrane region" description="Helical" evidence="14">
    <location>
        <begin position="470"/>
        <end position="490"/>
    </location>
</feature>
<feature type="transmembrane region" description="Helical" evidence="14">
    <location>
        <begin position="369"/>
        <end position="390"/>
    </location>
</feature>
<feature type="domain" description="OBG-type G" evidence="15">
    <location>
        <begin position="867"/>
        <end position="1073"/>
    </location>
</feature>
<feature type="domain" description="TGS" evidence="16">
    <location>
        <begin position="1094"/>
        <end position="1177"/>
    </location>
</feature>
<keyword evidence="7" id="KW-0547">Nucleotide-binding</keyword>
<dbReference type="EMBL" id="JAAMOB010000006">
    <property type="protein sequence ID" value="KAF4111955.1"/>
    <property type="molecule type" value="Genomic_DNA"/>
</dbReference>
<dbReference type="Gene3D" id="1.10.150.300">
    <property type="entry name" value="TGS-like domain"/>
    <property type="match status" value="1"/>
</dbReference>
<dbReference type="AlphaFoldDB" id="A0A7J6CYK5"/>
<gene>
    <name evidence="17" type="ORF">G5714_006750</name>
</gene>
<dbReference type="GO" id="GO:0055085">
    <property type="term" value="P:transmembrane transport"/>
    <property type="evidence" value="ECO:0007669"/>
    <property type="project" value="InterPro"/>
</dbReference>
<evidence type="ECO:0000256" key="3">
    <source>
        <dbReference type="ARBA" id="ARBA00004496"/>
    </source>
</evidence>
<evidence type="ECO:0000256" key="2">
    <source>
        <dbReference type="ARBA" id="ARBA00004141"/>
    </source>
</evidence>
<proteinExistence type="predicted"/>
<accession>A0A7J6CYK5</accession>
<feature type="region of interest" description="Disordered" evidence="13">
    <location>
        <begin position="541"/>
        <end position="570"/>
    </location>
</feature>
<dbReference type="InterPro" id="IPR004095">
    <property type="entry name" value="TGS"/>
</dbReference>
<dbReference type="CDD" id="cd04867">
    <property type="entry name" value="TGS_YchF_OLA1"/>
    <property type="match status" value="1"/>
</dbReference>
<organism evidence="17 18">
    <name type="scientific">Onychostoma macrolepis</name>
    <dbReference type="NCBI Taxonomy" id="369639"/>
    <lineage>
        <taxon>Eukaryota</taxon>
        <taxon>Metazoa</taxon>
        <taxon>Chordata</taxon>
        <taxon>Craniata</taxon>
        <taxon>Vertebrata</taxon>
        <taxon>Euteleostomi</taxon>
        <taxon>Actinopterygii</taxon>
        <taxon>Neopterygii</taxon>
        <taxon>Teleostei</taxon>
        <taxon>Ostariophysi</taxon>
        <taxon>Cypriniformes</taxon>
        <taxon>Cyprinidae</taxon>
        <taxon>Acrossocheilinae</taxon>
        <taxon>Onychostoma</taxon>
    </lineage>
</organism>
<dbReference type="InterPro" id="IPR023192">
    <property type="entry name" value="TGS-like_dom_sf"/>
</dbReference>
<dbReference type="GO" id="GO:0005737">
    <property type="term" value="C:cytoplasm"/>
    <property type="evidence" value="ECO:0007669"/>
    <property type="project" value="UniProtKB-SubCell"/>
</dbReference>
<name>A0A7J6CYK5_9TELE</name>
<keyword evidence="8" id="KW-0378">Hydrolase</keyword>
<keyword evidence="10" id="KW-0460">Magnesium</keyword>
<evidence type="ECO:0000256" key="12">
    <source>
        <dbReference type="ARBA" id="ARBA00023136"/>
    </source>
</evidence>
<comment type="caution">
    <text evidence="17">The sequence shown here is derived from an EMBL/GenBank/DDBJ whole genome shotgun (WGS) entry which is preliminary data.</text>
</comment>
<feature type="transmembrane region" description="Helical" evidence="14">
    <location>
        <begin position="402"/>
        <end position="422"/>
    </location>
</feature>